<evidence type="ECO:0000313" key="6">
    <source>
        <dbReference type="Proteomes" id="UP000660729"/>
    </source>
</evidence>
<evidence type="ECO:0000259" key="4">
    <source>
        <dbReference type="PROSITE" id="PS50075"/>
    </source>
</evidence>
<dbReference type="CDD" id="cd05918">
    <property type="entry name" value="A_NRPS_SidN3_like"/>
    <property type="match status" value="1"/>
</dbReference>
<dbReference type="SMART" id="SM00823">
    <property type="entry name" value="PKS_PP"/>
    <property type="match status" value="2"/>
</dbReference>
<dbReference type="InterPro" id="IPR009081">
    <property type="entry name" value="PP-bd_ACP"/>
</dbReference>
<dbReference type="SUPFAM" id="SSF56801">
    <property type="entry name" value="Acetyl-CoA synthetase-like"/>
    <property type="match status" value="3"/>
</dbReference>
<dbReference type="PROSITE" id="PS00012">
    <property type="entry name" value="PHOSPHOPANTETHEINE"/>
    <property type="match status" value="2"/>
</dbReference>
<sequence length="2772" mass="306450">MILTPTVARLLDPATLTSLTSLILTGEPLQQNDIDRWAHLPYLANAYGPAECSNMCAVQRLPHGSDPCVFGRLEGVPNWVVCAHDVSKLCPIGGVGELLIEGPTVGSGYLNNPEKTAQVFISDLPWLIKGASGTDEDGRRGTLYRTGDLVRLDEHGRLCYIGRRDAQIKIRGQRLELGEVAHHVAACLQTPNVVIDLFATCPDNGEPVERLIAFVVRSSSASHETPRLLPHADHIVEKLVDTLPAYMIPYAYIEVSHMPKTLSGKRDVKRLRALAEELLAPTTQSHAQNRPVRLPRTRMEQLLQRSWKQALGSKAPDVIGLDDNFVKLGGDSITAMKLVSLARRLSLRLDVGNILWNRTLEQQARHVETSGAQELPVLEARAYSLLPSDCDLSTVLLEVADACRCEKEFIEDLYPCTPAQEGLLAITTMHETTDMKPYVLQHVFDIPATVDMQRLCRAWETIVQRTHILRTRIVNHKRLGLLQVLIKEDVRWHEIENIDQFLMADKGASMDLGGLLVRFAISRTSCSRGSKLVWTIHHALADGTTLELVLQRVFDQYQNPDQTCPVAEFRPFVAYLGQLDRAGTVQYWTKMLHAVTNTPFPALPSTINYPVEDSEVVRDCTLPTMINGASHGFPFSVLVKSAWAIVQSRHSSSTDVVFGEVLSGRNAAMPLIDTLVGPSMVTLPFRTDLRRSQTVHDLLKNVQDAALSTIPHEQIGLQEIARINDDCSAACSFQTLLIVQPELALEDRIDRPPAFLASPSYKLATYALGIEVTPRSSGQQGCRIRCRYDSHAVSHPLAERLVAQLANVMVQLVTSTSDSLLTRISVLPLDELARLWEFNVRDDFHDLTSISDTIGRHVCRSPSAQAIRAWDGELTYVELDRLSEGLAGQLRALSNSQAQGQDGNQNQQTYIALCFERSLWMTVALVAVLKAGFAAVPLDVAHPESRIRKMLARLGPSGTILASKHQKRAKTFPDNWISHEVSAETITCKPREEWAPKALEYNSGMPRADADCFVLFTSGSTGEPKGVALQYRAIFSNLSRLIHTLGIDHATGVLQYSSHAFDAAMFENLGALLAGGCLCIPSEQQRLESLADFCNQSGVNFAMLTPSVARIYQPKDLACLKSLVLIGETPRAEDIYRWQGLDVEIWNGYGPTEASFLVALHRYDLTKDKDFSPYLGRVPRVPLWLVNCTGNDTLAPLGAVGEIWIEDVSNVARAYKGDRDQTANSFVENPLWLAEGVPGRVSGRSGRLYKTGDLAWQAENGDLMFVGRKDTQIKFRGQRIELAEIESRLLSCAPSATEVVVENLPYGKGQHKADTLVAFIRTLTCPDQAETFAPLQSARAVEEELRKHLPTYMVPKFFVSVRDIPQTTTGKTDRKRLRREGLAYLMVMSGPDRTSNLPLTPIESTLRCLWAQVLDIDEGSITRMGHFFALGGDSIRAMRLVYSFRNMQLGLTAADIFKYPHLYEQAQRLAGCTASELVSTGLHGDAMLSLLPTAVDPTKLRDSIAQTCKVHPSSIEDIYPCTPMQEGLMAITFQSPGAYTLRLKFDLAEDVNLDRLRAAWERTIASTAILRTRIVYDPLCGFVQVALPLVIWDWKEVEKEALVQPSPTGTGQPFSHWALIRHSTQNARGRACLIWTIHHSLYDQITLNLILTMLVSGYRQEALTPRPPYSSFIRSILAARSMEADEFWRLSLMNNASTIFPCPVGPRSLTPFDEDVFEMTCDLPPRTGNRTTIAILLRAAWAIVAGWHTSNTDVVFGDLRSGRAASIPDIDSIPGPTIATIPFRIVLDPSEPIHTFLDRVHSIYAKSIEFEQTGLSRISKISDDCARACRFETLLALQAGASPRASSMHGSNEIWREVRVEDFAMRTYSLLVECWVESAGSLSVKATRNVNVCSSMLVKTLLHQFTAVASQLIMHTRDSNSDKVVGDIESPEPDDWHGFTSRTEQHRGQQWLVSVDNHDRLAPLGTIGELLLEDETVTENLSYPSQTQYVERPQFLAKANARPSCVLTGILARYDEDAGSMRCIGRKSELVTTDGTIVDPAPIESLIRSATESCTQAVVTLLPSSPHDGLGGKQRLAAFLCFTSPFLQPSVPEPGSMRWYADAAAVQHQLSKWLPQHLLPSQYLQLDWLPQGVWGGPDRTSLAELGGAHIARYGDQQNTTLLRHQPPVSSSQLAMAELWSGLLEIPTDTLSLDDNFFDLGADSVTAMALVARARKRNVKLTVAGVLRHPTLEGMTACAIFDEVNGLPKADPFSLFTGSSVDEPLDLESLMQRDIIPHLNYDRCAVADVLPCTAMQSEFLRMGGVYYNIEIDLSDVKIDLRRMQRAVNLLIDRHSILRTIFLSPGKEFLQVVLHPGSADLFRVLEIAPSHDDAVVTAGSISELPLFELVMDDRDTTMGHAKLAIRGLSHARFDGYSLPFILRDLAMLYDGHDDSLPPAAQFTSFVYYTASISAGMALEYWSRHLDGACMNHIPHLSAPSIAVGQEAGSTSFRSLRVVLPFSDWEQCCEGRQTTSLRKQKFSSDTVLVALWAVTLAVTSASNDVLFGHTVLGRFGIPQLPGGGAPDSVLGPCVNTVPLRVRFLDTGPEQTFQELLEHITRLRLASTPFESSSIEAIVNEYTSSATWPGFAKADCPWDGARYPWGSTVVWQDFHGLQQAQHDGLSATSQGAVTTGVGPQILDPFEPASTCVFAGRRCALHVDLPQCDSASRVSVIGRQVMTGPRDVVVEFRYRDSGDQSSDAIRTVVKTFRTLFNLFKSSSADRLPSILEQNWLS</sequence>
<dbReference type="GO" id="GO:0031177">
    <property type="term" value="F:phosphopantetheine binding"/>
    <property type="evidence" value="ECO:0007669"/>
    <property type="project" value="InterPro"/>
</dbReference>
<dbReference type="PANTHER" id="PTHR45527">
    <property type="entry name" value="NONRIBOSOMAL PEPTIDE SYNTHETASE"/>
    <property type="match status" value="1"/>
</dbReference>
<accession>A0A8H6RBX3</accession>
<evidence type="ECO:0000256" key="3">
    <source>
        <dbReference type="ARBA" id="ARBA00022598"/>
    </source>
</evidence>
<dbReference type="InterPro" id="IPR023213">
    <property type="entry name" value="CAT-like_dom_sf"/>
</dbReference>
<dbReference type="Gene3D" id="3.40.50.12780">
    <property type="entry name" value="N-terminal domain of ligase-like"/>
    <property type="match status" value="2"/>
</dbReference>
<dbReference type="InterPro" id="IPR006162">
    <property type="entry name" value="Ppantetheine_attach_site"/>
</dbReference>
<gene>
    <name evidence="5" type="ORF">HII31_10541</name>
</gene>
<dbReference type="InterPro" id="IPR042099">
    <property type="entry name" value="ANL_N_sf"/>
</dbReference>
<dbReference type="PROSITE" id="PS50075">
    <property type="entry name" value="CARRIER"/>
    <property type="match status" value="3"/>
</dbReference>
<dbReference type="CDD" id="cd19545">
    <property type="entry name" value="FUM14_C_NRPS-like"/>
    <property type="match status" value="2"/>
</dbReference>
<dbReference type="InterPro" id="IPR000873">
    <property type="entry name" value="AMP-dep_synth/lig_dom"/>
</dbReference>
<dbReference type="GO" id="GO:0005737">
    <property type="term" value="C:cytoplasm"/>
    <property type="evidence" value="ECO:0007669"/>
    <property type="project" value="TreeGrafter"/>
</dbReference>
<dbReference type="Pfam" id="PF00501">
    <property type="entry name" value="AMP-binding"/>
    <property type="match status" value="2"/>
</dbReference>
<dbReference type="EMBL" id="JABCIY010000214">
    <property type="protein sequence ID" value="KAF7188119.1"/>
    <property type="molecule type" value="Genomic_DNA"/>
</dbReference>
<dbReference type="InterPro" id="IPR036736">
    <property type="entry name" value="ACP-like_sf"/>
</dbReference>
<dbReference type="Gene3D" id="3.30.300.30">
    <property type="match status" value="3"/>
</dbReference>
<dbReference type="InterPro" id="IPR001242">
    <property type="entry name" value="Condensation_dom"/>
</dbReference>
<dbReference type="InterPro" id="IPR045851">
    <property type="entry name" value="AMP-bd_C_sf"/>
</dbReference>
<dbReference type="GO" id="GO:0043041">
    <property type="term" value="P:amino acid activation for nonribosomal peptide biosynthetic process"/>
    <property type="evidence" value="ECO:0007669"/>
    <property type="project" value="TreeGrafter"/>
</dbReference>
<feature type="domain" description="Carrier" evidence="4">
    <location>
        <begin position="1397"/>
        <end position="1473"/>
    </location>
</feature>
<dbReference type="SUPFAM" id="SSF47336">
    <property type="entry name" value="ACP-like"/>
    <property type="match status" value="3"/>
</dbReference>
<keyword evidence="3" id="KW-0436">Ligase</keyword>
<dbReference type="PANTHER" id="PTHR45527:SF16">
    <property type="entry name" value="NONRIBOSOMAL PEPTIDE SYNTHASE ATNA-RELATED"/>
    <property type="match status" value="1"/>
</dbReference>
<dbReference type="Gene3D" id="1.10.1200.10">
    <property type="entry name" value="ACP-like"/>
    <property type="match status" value="3"/>
</dbReference>
<evidence type="ECO:0000313" key="5">
    <source>
        <dbReference type="EMBL" id="KAF7188119.1"/>
    </source>
</evidence>
<dbReference type="Pfam" id="PF00550">
    <property type="entry name" value="PP-binding"/>
    <property type="match status" value="3"/>
</dbReference>
<dbReference type="Gene3D" id="3.30.559.10">
    <property type="entry name" value="Chloramphenicol acetyltransferase-like domain"/>
    <property type="match status" value="3"/>
</dbReference>
<keyword evidence="1" id="KW-0596">Phosphopantetheine</keyword>
<dbReference type="Proteomes" id="UP000660729">
    <property type="component" value="Unassembled WGS sequence"/>
</dbReference>
<dbReference type="SUPFAM" id="SSF52777">
    <property type="entry name" value="CoA-dependent acyltransferases"/>
    <property type="match status" value="6"/>
</dbReference>
<name>A0A8H6RBX3_9PEZI</name>
<dbReference type="GO" id="GO:0016874">
    <property type="term" value="F:ligase activity"/>
    <property type="evidence" value="ECO:0007669"/>
    <property type="project" value="UniProtKB-KW"/>
</dbReference>
<feature type="domain" description="Carrier" evidence="4">
    <location>
        <begin position="2166"/>
        <end position="2242"/>
    </location>
</feature>
<dbReference type="FunFam" id="3.30.300.30:FF:000015">
    <property type="entry name" value="Nonribosomal peptide synthase SidD"/>
    <property type="match status" value="2"/>
</dbReference>
<keyword evidence="2" id="KW-0597">Phosphoprotein</keyword>
<evidence type="ECO:0000256" key="1">
    <source>
        <dbReference type="ARBA" id="ARBA00022450"/>
    </source>
</evidence>
<comment type="caution">
    <text evidence="5">The sequence shown here is derived from an EMBL/GenBank/DDBJ whole genome shotgun (WGS) entry which is preliminary data.</text>
</comment>
<dbReference type="OrthoDB" id="416786at2759"/>
<proteinExistence type="predicted"/>
<reference evidence="5" key="1">
    <citation type="submission" date="2020-04" db="EMBL/GenBank/DDBJ databases">
        <title>Draft genome resource of the tomato pathogen Pseudocercospora fuligena.</title>
        <authorList>
            <person name="Zaccaron A."/>
        </authorList>
    </citation>
    <scope>NUCLEOTIDE SEQUENCE</scope>
    <source>
        <strain evidence="5">PF001</strain>
    </source>
</reference>
<dbReference type="GO" id="GO:0044550">
    <property type="term" value="P:secondary metabolite biosynthetic process"/>
    <property type="evidence" value="ECO:0007669"/>
    <property type="project" value="TreeGrafter"/>
</dbReference>
<evidence type="ECO:0000256" key="2">
    <source>
        <dbReference type="ARBA" id="ARBA00022553"/>
    </source>
</evidence>
<dbReference type="InterPro" id="IPR020845">
    <property type="entry name" value="AMP-binding_CS"/>
</dbReference>
<keyword evidence="6" id="KW-1185">Reference proteome</keyword>
<feature type="domain" description="Carrier" evidence="4">
    <location>
        <begin position="294"/>
        <end position="371"/>
    </location>
</feature>
<dbReference type="InterPro" id="IPR020806">
    <property type="entry name" value="PKS_PP-bd"/>
</dbReference>
<organism evidence="5 6">
    <name type="scientific">Pseudocercospora fuligena</name>
    <dbReference type="NCBI Taxonomy" id="685502"/>
    <lineage>
        <taxon>Eukaryota</taxon>
        <taxon>Fungi</taxon>
        <taxon>Dikarya</taxon>
        <taxon>Ascomycota</taxon>
        <taxon>Pezizomycotina</taxon>
        <taxon>Dothideomycetes</taxon>
        <taxon>Dothideomycetidae</taxon>
        <taxon>Mycosphaerellales</taxon>
        <taxon>Mycosphaerellaceae</taxon>
        <taxon>Pseudocercospora</taxon>
    </lineage>
</organism>
<dbReference type="Pfam" id="PF00668">
    <property type="entry name" value="Condensation"/>
    <property type="match status" value="3"/>
</dbReference>
<dbReference type="Gene3D" id="3.30.559.30">
    <property type="entry name" value="Nonribosomal peptide synthetase, condensation domain"/>
    <property type="match status" value="3"/>
</dbReference>
<dbReference type="PROSITE" id="PS00455">
    <property type="entry name" value="AMP_BINDING"/>
    <property type="match status" value="1"/>
</dbReference>
<protein>
    <submittedName>
        <fullName evidence="5">AM-toxin synthetase AMT1</fullName>
    </submittedName>
</protein>